<dbReference type="InterPro" id="IPR014748">
    <property type="entry name" value="Enoyl-CoA_hydra_C"/>
</dbReference>
<keyword evidence="2" id="KW-0456">Lyase</keyword>
<dbReference type="Proteomes" id="UP000295431">
    <property type="component" value="Unassembled WGS sequence"/>
</dbReference>
<evidence type="ECO:0000256" key="3">
    <source>
        <dbReference type="ARBA" id="ARBA00023709"/>
    </source>
</evidence>
<keyword evidence="7" id="KW-1185">Reference proteome</keyword>
<evidence type="ECO:0000256" key="2">
    <source>
        <dbReference type="ARBA" id="ARBA00023239"/>
    </source>
</evidence>
<evidence type="ECO:0000256" key="4">
    <source>
        <dbReference type="ARBA" id="ARBA00023717"/>
    </source>
</evidence>
<dbReference type="AlphaFoldDB" id="A0A4R4PDR0"/>
<dbReference type="InterPro" id="IPR018376">
    <property type="entry name" value="Enoyl-CoA_hyd/isom_CS"/>
</dbReference>
<organism evidence="6 7">
    <name type="scientific">Actinomadura bangladeshensis</name>
    <dbReference type="NCBI Taxonomy" id="453573"/>
    <lineage>
        <taxon>Bacteria</taxon>
        <taxon>Bacillati</taxon>
        <taxon>Actinomycetota</taxon>
        <taxon>Actinomycetes</taxon>
        <taxon>Streptosporangiales</taxon>
        <taxon>Thermomonosporaceae</taxon>
        <taxon>Actinomadura</taxon>
    </lineage>
</organism>
<dbReference type="SUPFAM" id="SSF52096">
    <property type="entry name" value="ClpP/crotonase"/>
    <property type="match status" value="1"/>
</dbReference>
<comment type="catalytic activity">
    <reaction evidence="4">
        <text>a 4-saturated-(3S)-3-hydroxyacyl-CoA = a (3E)-enoyl-CoA + H2O</text>
        <dbReference type="Rhea" id="RHEA:20724"/>
        <dbReference type="ChEBI" id="CHEBI:15377"/>
        <dbReference type="ChEBI" id="CHEBI:58521"/>
        <dbReference type="ChEBI" id="CHEBI:137480"/>
        <dbReference type="EC" id="4.2.1.17"/>
    </reaction>
</comment>
<dbReference type="RefSeq" id="WP_131935829.1">
    <property type="nucleotide sequence ID" value="NZ_BAAAMX010000002.1"/>
</dbReference>
<dbReference type="PANTHER" id="PTHR11941">
    <property type="entry name" value="ENOYL-COA HYDRATASE-RELATED"/>
    <property type="match status" value="1"/>
</dbReference>
<evidence type="ECO:0000256" key="1">
    <source>
        <dbReference type="ARBA" id="ARBA00005254"/>
    </source>
</evidence>
<name>A0A4R4PDR0_9ACTN</name>
<dbReference type="GO" id="GO:0006635">
    <property type="term" value="P:fatty acid beta-oxidation"/>
    <property type="evidence" value="ECO:0007669"/>
    <property type="project" value="TreeGrafter"/>
</dbReference>
<evidence type="ECO:0000256" key="5">
    <source>
        <dbReference type="RuleBase" id="RU003707"/>
    </source>
</evidence>
<comment type="catalytic activity">
    <reaction evidence="3">
        <text>a (3S)-3-hydroxyacyl-CoA = a (2E)-enoyl-CoA + H2O</text>
        <dbReference type="Rhea" id="RHEA:16105"/>
        <dbReference type="ChEBI" id="CHEBI:15377"/>
        <dbReference type="ChEBI" id="CHEBI:57318"/>
        <dbReference type="ChEBI" id="CHEBI:58856"/>
        <dbReference type="EC" id="4.2.1.17"/>
    </reaction>
</comment>
<dbReference type="EMBL" id="SMJW01000001">
    <property type="protein sequence ID" value="TDC20344.1"/>
    <property type="molecule type" value="Genomic_DNA"/>
</dbReference>
<dbReference type="PANTHER" id="PTHR11941:SF54">
    <property type="entry name" value="ENOYL-COA HYDRATASE, MITOCHONDRIAL"/>
    <property type="match status" value="1"/>
</dbReference>
<comment type="caution">
    <text evidence="6">The sequence shown here is derived from an EMBL/GenBank/DDBJ whole genome shotgun (WGS) entry which is preliminary data.</text>
</comment>
<protein>
    <submittedName>
        <fullName evidence="6">Enoyl-CoA hydratase</fullName>
    </submittedName>
</protein>
<dbReference type="CDD" id="cd06558">
    <property type="entry name" value="crotonase-like"/>
    <property type="match status" value="1"/>
</dbReference>
<dbReference type="Gene3D" id="1.10.12.10">
    <property type="entry name" value="Lyase 2-enoyl-coa Hydratase, Chain A, domain 2"/>
    <property type="match status" value="1"/>
</dbReference>
<evidence type="ECO:0000313" key="7">
    <source>
        <dbReference type="Proteomes" id="UP000295431"/>
    </source>
</evidence>
<reference evidence="6 7" key="1">
    <citation type="submission" date="2019-03" db="EMBL/GenBank/DDBJ databases">
        <title>Draft genome sequences of novel Actinobacteria.</title>
        <authorList>
            <person name="Sahin N."/>
            <person name="Ay H."/>
            <person name="Saygin H."/>
        </authorList>
    </citation>
    <scope>NUCLEOTIDE SEQUENCE [LARGE SCALE GENOMIC DNA]</scope>
    <source>
        <strain evidence="6 7">DSM 45347</strain>
    </source>
</reference>
<gene>
    <name evidence="6" type="ORF">E1284_00200</name>
</gene>
<comment type="similarity">
    <text evidence="1 5">Belongs to the enoyl-CoA hydratase/isomerase family.</text>
</comment>
<sequence>MSDTLSSPLDYSVRDGVAYVTMNRPEALNALNRELQRALAEAFVTADRDDDVLAVVLQGAGGRAFSVGGDLKAMASRLESGEPLVGDAPGSARIRAHQPVAKPGALPGMDEIYACSKPTIAAVDGYTLGGGLEIALYCDFRFATRQSVFALPEPKRNLLAGPALVHLSRMIPLGEALFMELTGARMSAERAYAIGLVQGLFPDRAQMDDAVAAALSELRENSPVAVQFLKRVVREGRDMTVEQHWRFAEMFLHTLTTMDDALEGPRAFVEKRPPEWKGR</sequence>
<dbReference type="InterPro" id="IPR001753">
    <property type="entry name" value="Enoyl-CoA_hydra/iso"/>
</dbReference>
<proteinExistence type="inferred from homology"/>
<dbReference type="PROSITE" id="PS00166">
    <property type="entry name" value="ENOYL_COA_HYDRATASE"/>
    <property type="match status" value="1"/>
</dbReference>
<accession>A0A4R4PDR0</accession>
<dbReference type="OrthoDB" id="9775794at2"/>
<dbReference type="Pfam" id="PF00378">
    <property type="entry name" value="ECH_1"/>
    <property type="match status" value="1"/>
</dbReference>
<dbReference type="Gene3D" id="3.90.226.10">
    <property type="entry name" value="2-enoyl-CoA Hydratase, Chain A, domain 1"/>
    <property type="match status" value="1"/>
</dbReference>
<evidence type="ECO:0000313" key="6">
    <source>
        <dbReference type="EMBL" id="TDC20344.1"/>
    </source>
</evidence>
<dbReference type="GO" id="GO:0004300">
    <property type="term" value="F:enoyl-CoA hydratase activity"/>
    <property type="evidence" value="ECO:0007669"/>
    <property type="project" value="UniProtKB-EC"/>
</dbReference>
<dbReference type="InterPro" id="IPR029045">
    <property type="entry name" value="ClpP/crotonase-like_dom_sf"/>
</dbReference>